<organism evidence="1 2">
    <name type="scientific">Flavobacterium celericrescens</name>
    <dbReference type="NCBI Taxonomy" id="2709780"/>
    <lineage>
        <taxon>Bacteria</taxon>
        <taxon>Pseudomonadati</taxon>
        <taxon>Bacteroidota</taxon>
        <taxon>Flavobacteriia</taxon>
        <taxon>Flavobacteriales</taxon>
        <taxon>Flavobacteriaceae</taxon>
        <taxon>Flavobacterium</taxon>
    </lineage>
</organism>
<sequence>MNYYNGNALYDYLNINSINHFSFVCENQWQIIYGDKNCEPKLLIGLSGTSSNLIETKKLLDEEKKLWKPLKEIHKRTSIPLVLLRFDKDIEELEEVFIVDYVNNPTNLTKINLKDLHQIFKEFLLPIKENISTGKYLNDKTSNAYHKWQRVSLGSDLKVSDFDLIKYDLSDNIIKIYELKRSYIDLNKWEPYSDDYNNFILVWKVCKRANIEFNILYNQRTKFPFNDDVSKVKVFNIPIDTNEFKIIDLGIFSIEDFLKE</sequence>
<accession>A0ABX0I909</accession>
<keyword evidence="2" id="KW-1185">Reference proteome</keyword>
<protein>
    <recommendedName>
        <fullName evidence="3">Protein NO VEIN C-terminal domain-containing protein</fullName>
    </recommendedName>
</protein>
<dbReference type="EMBL" id="JAAJBV010000002">
    <property type="protein sequence ID" value="NHM03607.1"/>
    <property type="molecule type" value="Genomic_DNA"/>
</dbReference>
<evidence type="ECO:0008006" key="3">
    <source>
        <dbReference type="Google" id="ProtNLM"/>
    </source>
</evidence>
<name>A0ABX0I909_9FLAO</name>
<reference evidence="1 2" key="1">
    <citation type="submission" date="2020-02" db="EMBL/GenBank/DDBJ databases">
        <authorList>
            <person name="Chen W.-M."/>
        </authorList>
    </citation>
    <scope>NUCLEOTIDE SEQUENCE [LARGE SCALE GENOMIC DNA]</scope>
    <source>
        <strain evidence="1 2">TWA-26</strain>
    </source>
</reference>
<dbReference type="RefSeq" id="WP_166235623.1">
    <property type="nucleotide sequence ID" value="NZ_JAAJBV010000002.1"/>
</dbReference>
<gene>
    <name evidence="1" type="ORF">G4L40_02680</name>
</gene>
<evidence type="ECO:0000313" key="1">
    <source>
        <dbReference type="EMBL" id="NHM03607.1"/>
    </source>
</evidence>
<proteinExistence type="predicted"/>
<comment type="caution">
    <text evidence="1">The sequence shown here is derived from an EMBL/GenBank/DDBJ whole genome shotgun (WGS) entry which is preliminary data.</text>
</comment>
<dbReference type="Proteomes" id="UP000761423">
    <property type="component" value="Unassembled WGS sequence"/>
</dbReference>
<evidence type="ECO:0000313" key="2">
    <source>
        <dbReference type="Proteomes" id="UP000761423"/>
    </source>
</evidence>